<dbReference type="AlphaFoldDB" id="A0A9X1I2K0"/>
<sequence>MTKTLPLKKVKSYKLALATIACLVVSLSWGQQVIGEFPIMDGGFEAQPAGTMGNAGSNQAGTAQTEWTVSSSSRAAIREIENDASKARSGNYSATMKLLASAGDNIRLQSISTVSPQDMKVSTEYTIQFFYKAAANPGDDLDPGIYLNNTSGGSAGNKTDLTAFVANTYTKTYATRTSADTFNASNWAVARMSGSNETEVTFDDFVVYSGALDETAPDAPTGGTYDVSGNIGWTAPASGIDNGGYVVVKYTTMPNADNDPNQNGIYQVGNTTNNGTGGLSGEIVYVGTSTAFTDTYVAGSYYKVYTVDKAFNYSEELVISDSVLSVDEVFASNFKIYPNPAKDFLNISTLNNVNIESVKLFNLIGKEVYSGGSSTQQINISNLNKGLYLLKIEADSGSLNKKVIVE</sequence>
<feature type="signal peptide" evidence="2">
    <location>
        <begin position="1"/>
        <end position="30"/>
    </location>
</feature>
<dbReference type="SMR" id="A0A9X1I2K0"/>
<evidence type="ECO:0000313" key="5">
    <source>
        <dbReference type="Proteomes" id="UP001139199"/>
    </source>
</evidence>
<evidence type="ECO:0000313" key="4">
    <source>
        <dbReference type="EMBL" id="MCB4799473.1"/>
    </source>
</evidence>
<protein>
    <submittedName>
        <fullName evidence="4">T9SS type A sorting domain-containing protein</fullName>
    </submittedName>
</protein>
<dbReference type="RefSeq" id="WP_226543955.1">
    <property type="nucleotide sequence ID" value="NZ_JAJAPW010000004.1"/>
</dbReference>
<dbReference type="EMBL" id="JAJAPW010000004">
    <property type="protein sequence ID" value="MCB4799473.1"/>
    <property type="molecule type" value="Genomic_DNA"/>
</dbReference>
<evidence type="ECO:0000256" key="1">
    <source>
        <dbReference type="ARBA" id="ARBA00022729"/>
    </source>
</evidence>
<dbReference type="NCBIfam" id="TIGR04183">
    <property type="entry name" value="Por_Secre_tail"/>
    <property type="match status" value="1"/>
</dbReference>
<gene>
    <name evidence="4" type="ORF">LG649_11480</name>
</gene>
<evidence type="ECO:0000259" key="3">
    <source>
        <dbReference type="Pfam" id="PF18962"/>
    </source>
</evidence>
<dbReference type="InterPro" id="IPR026444">
    <property type="entry name" value="Secre_tail"/>
</dbReference>
<evidence type="ECO:0000256" key="2">
    <source>
        <dbReference type="SAM" id="SignalP"/>
    </source>
</evidence>
<keyword evidence="1 2" id="KW-0732">Signal</keyword>
<reference evidence="4" key="1">
    <citation type="submission" date="2021-10" db="EMBL/GenBank/DDBJ databases">
        <title>Tamlana sargassums sp. nov., and Tamlana laminarinivorans sp. nov., two new bacteria isolated from the brown alga.</title>
        <authorList>
            <person name="Li J."/>
        </authorList>
    </citation>
    <scope>NUCLEOTIDE SEQUENCE</scope>
    <source>
        <strain evidence="4">PT2-4</strain>
    </source>
</reference>
<keyword evidence="5" id="KW-1185">Reference proteome</keyword>
<feature type="chain" id="PRO_5040783251" evidence="2">
    <location>
        <begin position="31"/>
        <end position="406"/>
    </location>
</feature>
<organism evidence="4 5">
    <name type="scientific">Neotamlana laminarinivorans</name>
    <dbReference type="NCBI Taxonomy" id="2883124"/>
    <lineage>
        <taxon>Bacteria</taxon>
        <taxon>Pseudomonadati</taxon>
        <taxon>Bacteroidota</taxon>
        <taxon>Flavobacteriia</taxon>
        <taxon>Flavobacteriales</taxon>
        <taxon>Flavobacteriaceae</taxon>
        <taxon>Neotamlana</taxon>
    </lineage>
</organism>
<dbReference type="Proteomes" id="UP001139199">
    <property type="component" value="Unassembled WGS sequence"/>
</dbReference>
<proteinExistence type="predicted"/>
<comment type="caution">
    <text evidence="4">The sequence shown here is derived from an EMBL/GenBank/DDBJ whole genome shotgun (WGS) entry which is preliminary data.</text>
</comment>
<feature type="domain" description="Secretion system C-terminal sorting" evidence="3">
    <location>
        <begin position="336"/>
        <end position="405"/>
    </location>
</feature>
<accession>A0A9X1I2K0</accession>
<dbReference type="Pfam" id="PF18962">
    <property type="entry name" value="Por_Secre_tail"/>
    <property type="match status" value="1"/>
</dbReference>
<dbReference type="Gene3D" id="2.60.120.260">
    <property type="entry name" value="Galactose-binding domain-like"/>
    <property type="match status" value="1"/>
</dbReference>
<name>A0A9X1I2K0_9FLAO</name>